<name>A0A1Q3D7M1_CEPFO</name>
<evidence type="ECO:0008006" key="3">
    <source>
        <dbReference type="Google" id="ProtNLM"/>
    </source>
</evidence>
<gene>
    <name evidence="1" type="ORF">CFOL_v3_31874</name>
</gene>
<dbReference type="Proteomes" id="UP000187406">
    <property type="component" value="Unassembled WGS sequence"/>
</dbReference>
<dbReference type="InParanoid" id="A0A1Q3D7M1"/>
<keyword evidence="2" id="KW-1185">Reference proteome</keyword>
<dbReference type="AlphaFoldDB" id="A0A1Q3D7M1"/>
<protein>
    <recommendedName>
        <fullName evidence="3">UBN2 domain-containing protein</fullName>
    </recommendedName>
</protein>
<organism evidence="1 2">
    <name type="scientific">Cephalotus follicularis</name>
    <name type="common">Albany pitcher plant</name>
    <dbReference type="NCBI Taxonomy" id="3775"/>
    <lineage>
        <taxon>Eukaryota</taxon>
        <taxon>Viridiplantae</taxon>
        <taxon>Streptophyta</taxon>
        <taxon>Embryophyta</taxon>
        <taxon>Tracheophyta</taxon>
        <taxon>Spermatophyta</taxon>
        <taxon>Magnoliopsida</taxon>
        <taxon>eudicotyledons</taxon>
        <taxon>Gunneridae</taxon>
        <taxon>Pentapetalae</taxon>
        <taxon>rosids</taxon>
        <taxon>fabids</taxon>
        <taxon>Oxalidales</taxon>
        <taxon>Cephalotaceae</taxon>
        <taxon>Cephalotus</taxon>
    </lineage>
</organism>
<feature type="non-terminal residue" evidence="1">
    <location>
        <position position="1"/>
    </location>
</feature>
<dbReference type="OrthoDB" id="1912561at2759"/>
<proteinExistence type="predicted"/>
<reference evidence="2" key="1">
    <citation type="submission" date="2016-04" db="EMBL/GenBank/DDBJ databases">
        <title>Cephalotus genome sequencing.</title>
        <authorList>
            <person name="Fukushima K."/>
            <person name="Hasebe M."/>
            <person name="Fang X."/>
        </authorList>
    </citation>
    <scope>NUCLEOTIDE SEQUENCE [LARGE SCALE GENOMIC DNA]</scope>
    <source>
        <strain evidence="2">cv. St1</strain>
    </source>
</reference>
<accession>A0A1Q3D7M1</accession>
<evidence type="ECO:0000313" key="1">
    <source>
        <dbReference type="EMBL" id="GAV88452.1"/>
    </source>
</evidence>
<evidence type="ECO:0000313" key="2">
    <source>
        <dbReference type="Proteomes" id="UP000187406"/>
    </source>
</evidence>
<comment type="caution">
    <text evidence="1">The sequence shown here is derived from an EMBL/GenBank/DDBJ whole genome shotgun (WGS) entry which is preliminary data.</text>
</comment>
<dbReference type="EMBL" id="BDDD01004863">
    <property type="protein sequence ID" value="GAV88452.1"/>
    <property type="molecule type" value="Genomic_DNA"/>
</dbReference>
<sequence>FLQRLKSHADELSAIERPLPLADFNIYVFKGLKSDLKDLVTILWARADPVTYSELLGLVLCHEFLHQDPLNSLTVSNSNGPSSPTVPFANLSQPTVFFKWERAFSTWSWPKAWSQSMKLSTVIQ</sequence>